<name>A0ABS3NGF3_9GAMM</name>
<dbReference type="PROSITE" id="PS51186">
    <property type="entry name" value="GNAT"/>
    <property type="match status" value="1"/>
</dbReference>
<gene>
    <name evidence="2" type="ORF">J3U76_08495</name>
</gene>
<protein>
    <submittedName>
        <fullName evidence="2">GNAT family N-acetyltransferase</fullName>
    </submittedName>
</protein>
<dbReference type="InterPro" id="IPR000182">
    <property type="entry name" value="GNAT_dom"/>
</dbReference>
<dbReference type="RefSeq" id="WP_208005536.1">
    <property type="nucleotide sequence ID" value="NZ_JAGDFX010000008.1"/>
</dbReference>
<dbReference type="InterPro" id="IPR039143">
    <property type="entry name" value="GNPNAT1-like"/>
</dbReference>
<evidence type="ECO:0000313" key="2">
    <source>
        <dbReference type="EMBL" id="MBO1519664.1"/>
    </source>
</evidence>
<dbReference type="Pfam" id="PF13673">
    <property type="entry name" value="Acetyltransf_10"/>
    <property type="match status" value="1"/>
</dbReference>
<dbReference type="PANTHER" id="PTHR13355:SF11">
    <property type="entry name" value="GLUCOSAMINE 6-PHOSPHATE N-ACETYLTRANSFERASE"/>
    <property type="match status" value="1"/>
</dbReference>
<evidence type="ECO:0000259" key="1">
    <source>
        <dbReference type="PROSITE" id="PS51186"/>
    </source>
</evidence>
<dbReference type="SUPFAM" id="SSF55729">
    <property type="entry name" value="Acyl-CoA N-acyltransferases (Nat)"/>
    <property type="match status" value="1"/>
</dbReference>
<dbReference type="EMBL" id="JAGDFX010000008">
    <property type="protein sequence ID" value="MBO1519664.1"/>
    <property type="molecule type" value="Genomic_DNA"/>
</dbReference>
<accession>A0ABS3NGF3</accession>
<comment type="caution">
    <text evidence="2">The sequence shown here is derived from an EMBL/GenBank/DDBJ whole genome shotgun (WGS) entry which is preliminary data.</text>
</comment>
<feature type="domain" description="N-acetyltransferase" evidence="1">
    <location>
        <begin position="4"/>
        <end position="140"/>
    </location>
</feature>
<dbReference type="InterPro" id="IPR016181">
    <property type="entry name" value="Acyl_CoA_acyltransferase"/>
</dbReference>
<sequence>MSDIQIVAYDSTHSPAIRAIREAVFMQEQGVSLALEFDGRDDSAIQVLVAVDGQYVGTGRMLDDGHIGRIAILKSHRGQGLGAKVVQALVAEATRLGYQKVYLGAQTHAVDFYAKLGFTAYGDEFMDAGIPHLAMEQFLA</sequence>
<dbReference type="CDD" id="cd04301">
    <property type="entry name" value="NAT_SF"/>
    <property type="match status" value="1"/>
</dbReference>
<keyword evidence="3" id="KW-1185">Reference proteome</keyword>
<organism evidence="2 3">
    <name type="scientific">Oceanisphaera pacifica</name>
    <dbReference type="NCBI Taxonomy" id="2818389"/>
    <lineage>
        <taxon>Bacteria</taxon>
        <taxon>Pseudomonadati</taxon>
        <taxon>Pseudomonadota</taxon>
        <taxon>Gammaproteobacteria</taxon>
        <taxon>Aeromonadales</taxon>
        <taxon>Aeromonadaceae</taxon>
        <taxon>Oceanisphaera</taxon>
    </lineage>
</organism>
<dbReference type="Gene3D" id="3.40.630.30">
    <property type="match status" value="1"/>
</dbReference>
<dbReference type="Proteomes" id="UP000664882">
    <property type="component" value="Unassembled WGS sequence"/>
</dbReference>
<reference evidence="2 3" key="1">
    <citation type="submission" date="2021-03" db="EMBL/GenBank/DDBJ databases">
        <title>Oceanisphaera sp. nov., isolated from the intestine.</title>
        <authorList>
            <person name="Zhao L.-H."/>
            <person name="Shi L.-F."/>
        </authorList>
    </citation>
    <scope>NUCLEOTIDE SEQUENCE [LARGE SCALE GENOMIC DNA]</scope>
    <source>
        <strain evidence="2 3">DM8</strain>
    </source>
</reference>
<evidence type="ECO:0000313" key="3">
    <source>
        <dbReference type="Proteomes" id="UP000664882"/>
    </source>
</evidence>
<proteinExistence type="predicted"/>
<dbReference type="PANTHER" id="PTHR13355">
    <property type="entry name" value="GLUCOSAMINE 6-PHOSPHATE N-ACETYLTRANSFERASE"/>
    <property type="match status" value="1"/>
</dbReference>